<sequence>MKGFFTISIVIAALFSQSSAFLKQRIQLKPQMNDLNNQLENIFDSLSHHQNQIGVIGLNAAQRDHNDPNQGRLVTFKAYSDINAEANGFCNVVECEDFERDGLKDTLKIQYNEAAEHDQEDQFLNSLDELRDFYQNKLQQLLANQTQADVKQVKKQLRDKITEEVKGYLNQKL</sequence>
<evidence type="ECO:0000256" key="2">
    <source>
        <dbReference type="SAM" id="SignalP"/>
    </source>
</evidence>
<evidence type="ECO:0000313" key="3">
    <source>
        <dbReference type="EMBL" id="CDW91322.1"/>
    </source>
</evidence>
<dbReference type="Proteomes" id="UP000039865">
    <property type="component" value="Unassembled WGS sequence"/>
</dbReference>
<name>A0A078BDS0_STYLE</name>
<dbReference type="EMBL" id="CCKQ01019300">
    <property type="protein sequence ID" value="CDW91322.1"/>
    <property type="molecule type" value="Genomic_DNA"/>
</dbReference>
<feature type="signal peptide" evidence="2">
    <location>
        <begin position="1"/>
        <end position="20"/>
    </location>
</feature>
<keyword evidence="2" id="KW-0732">Signal</keyword>
<dbReference type="InParanoid" id="A0A078BDS0"/>
<accession>A0A078BDS0</accession>
<gene>
    <name evidence="3" type="primary">Contig14392.g15338</name>
    <name evidence="3" type="ORF">STYLEM_20476</name>
</gene>
<reference evidence="3 4" key="1">
    <citation type="submission" date="2014-06" db="EMBL/GenBank/DDBJ databases">
        <authorList>
            <person name="Swart Estienne"/>
        </authorList>
    </citation>
    <scope>NUCLEOTIDE SEQUENCE [LARGE SCALE GENOMIC DNA]</scope>
    <source>
        <strain evidence="3 4">130c</strain>
    </source>
</reference>
<protein>
    <submittedName>
        <fullName evidence="3">Uncharacterized protein</fullName>
    </submittedName>
</protein>
<evidence type="ECO:0000256" key="1">
    <source>
        <dbReference type="SAM" id="Coils"/>
    </source>
</evidence>
<keyword evidence="1" id="KW-0175">Coiled coil</keyword>
<proteinExistence type="predicted"/>
<feature type="coiled-coil region" evidence="1">
    <location>
        <begin position="124"/>
        <end position="163"/>
    </location>
</feature>
<dbReference type="AlphaFoldDB" id="A0A078BDS0"/>
<evidence type="ECO:0000313" key="4">
    <source>
        <dbReference type="Proteomes" id="UP000039865"/>
    </source>
</evidence>
<organism evidence="3 4">
    <name type="scientific">Stylonychia lemnae</name>
    <name type="common">Ciliate</name>
    <dbReference type="NCBI Taxonomy" id="5949"/>
    <lineage>
        <taxon>Eukaryota</taxon>
        <taxon>Sar</taxon>
        <taxon>Alveolata</taxon>
        <taxon>Ciliophora</taxon>
        <taxon>Intramacronucleata</taxon>
        <taxon>Spirotrichea</taxon>
        <taxon>Stichotrichia</taxon>
        <taxon>Sporadotrichida</taxon>
        <taxon>Oxytrichidae</taxon>
        <taxon>Stylonychinae</taxon>
        <taxon>Stylonychia</taxon>
    </lineage>
</organism>
<feature type="chain" id="PRO_5001730148" evidence="2">
    <location>
        <begin position="21"/>
        <end position="173"/>
    </location>
</feature>
<keyword evidence="4" id="KW-1185">Reference proteome</keyword>